<keyword evidence="3" id="KW-0808">Transferase</keyword>
<dbReference type="EC" id="2.7.11.1" evidence="1"/>
<dbReference type="Gramene" id="TraesCAD_scaffold_078805_01G000100.1">
    <property type="protein sequence ID" value="TraesCAD_scaffold_078805_01G000100.1"/>
    <property type="gene ID" value="TraesCAD_scaffold_078805_01G000100"/>
</dbReference>
<evidence type="ECO:0000256" key="3">
    <source>
        <dbReference type="ARBA" id="ARBA00022679"/>
    </source>
</evidence>
<dbReference type="Gene3D" id="1.20.930.20">
    <property type="entry name" value="Adaptor protein Cbl, N-terminal domain"/>
    <property type="match status" value="1"/>
</dbReference>
<dbReference type="Pfam" id="PF22215">
    <property type="entry name" value="MLKL_N"/>
    <property type="match status" value="1"/>
</dbReference>
<dbReference type="InterPro" id="IPR011009">
    <property type="entry name" value="Kinase-like_dom_sf"/>
</dbReference>
<evidence type="ECO:0000256" key="6">
    <source>
        <dbReference type="ARBA" id="ARBA00022840"/>
    </source>
</evidence>
<evidence type="ECO:0000313" key="11">
    <source>
        <dbReference type="Proteomes" id="UP000019116"/>
    </source>
</evidence>
<dbReference type="Gramene" id="TraesPARA_EIv1.0_1216380.1">
    <property type="protein sequence ID" value="TraesPARA_EIv1.0_1216380.1.CDS"/>
    <property type="gene ID" value="TraesPARA_EIv1.0_1216380"/>
</dbReference>
<dbReference type="CDD" id="cd21037">
    <property type="entry name" value="MLKL_NTD"/>
    <property type="match status" value="1"/>
</dbReference>
<dbReference type="OMA" id="WVEEYPR"/>
<evidence type="ECO:0000313" key="10">
    <source>
        <dbReference type="EnsemblPlants" id="TraesCS4A02G403900.1"/>
    </source>
</evidence>
<dbReference type="Gene3D" id="1.10.510.10">
    <property type="entry name" value="Transferase(Phosphotransferase) domain 1"/>
    <property type="match status" value="1"/>
</dbReference>
<dbReference type="GO" id="GO:0005524">
    <property type="term" value="F:ATP binding"/>
    <property type="evidence" value="ECO:0007669"/>
    <property type="project" value="UniProtKB-KW"/>
</dbReference>
<evidence type="ECO:0000256" key="8">
    <source>
        <dbReference type="ARBA" id="ARBA00048679"/>
    </source>
</evidence>
<dbReference type="PROSITE" id="PS50011">
    <property type="entry name" value="PROTEIN_KINASE_DOM"/>
    <property type="match status" value="1"/>
</dbReference>
<name>A0A3B6I2R8_WHEAT</name>
<dbReference type="InterPro" id="IPR036537">
    <property type="entry name" value="Adaptor_Cbl_N_dom_sf"/>
</dbReference>
<dbReference type="Gramene" id="TraesARI4A03G02214150.1">
    <property type="protein sequence ID" value="TraesARI4A03G02214150.1"/>
    <property type="gene ID" value="TraesARI4A03G02214150"/>
</dbReference>
<keyword evidence="4" id="KW-0547">Nucleotide-binding</keyword>
<dbReference type="Gramene" id="TraesROB_scaffold_023757_01G000100.1">
    <property type="protein sequence ID" value="TraesROB_scaffold_023757_01G000100.1"/>
    <property type="gene ID" value="TraesROB_scaffold_023757_01G000100"/>
</dbReference>
<evidence type="ECO:0000256" key="2">
    <source>
        <dbReference type="ARBA" id="ARBA00022527"/>
    </source>
</evidence>
<keyword evidence="11" id="KW-1185">Reference proteome</keyword>
<comment type="catalytic activity">
    <reaction evidence="8">
        <text>L-seryl-[protein] + ATP = O-phospho-L-seryl-[protein] + ADP + H(+)</text>
        <dbReference type="Rhea" id="RHEA:17989"/>
        <dbReference type="Rhea" id="RHEA-COMP:9863"/>
        <dbReference type="Rhea" id="RHEA-COMP:11604"/>
        <dbReference type="ChEBI" id="CHEBI:15378"/>
        <dbReference type="ChEBI" id="CHEBI:29999"/>
        <dbReference type="ChEBI" id="CHEBI:30616"/>
        <dbReference type="ChEBI" id="CHEBI:83421"/>
        <dbReference type="ChEBI" id="CHEBI:456216"/>
        <dbReference type="EC" id="2.7.11.1"/>
    </reaction>
</comment>
<keyword evidence="2" id="KW-0723">Serine/threonine-protein kinase</keyword>
<dbReference type="InterPro" id="IPR000719">
    <property type="entry name" value="Prot_kinase_dom"/>
</dbReference>
<dbReference type="Proteomes" id="UP000019116">
    <property type="component" value="Chromosome 4A"/>
</dbReference>
<dbReference type="Gramene" id="TraesCS4A03G1004600.1">
    <property type="protein sequence ID" value="TraesCS4A03G1004600.1.CDS"/>
    <property type="gene ID" value="TraesCS4A03G1004600"/>
</dbReference>
<dbReference type="Pfam" id="PF00069">
    <property type="entry name" value="Pkinase"/>
    <property type="match status" value="1"/>
</dbReference>
<evidence type="ECO:0000256" key="4">
    <source>
        <dbReference type="ARBA" id="ARBA00022741"/>
    </source>
</evidence>
<dbReference type="Gramene" id="TraesWEE_scaffold_141517_01G000100.1">
    <property type="protein sequence ID" value="TraesWEE_scaffold_141517_01G000100.1"/>
    <property type="gene ID" value="TraesWEE_scaffold_141517_01G000100"/>
</dbReference>
<dbReference type="Gramene" id="TraesJAG4A03G02177180.1">
    <property type="protein sequence ID" value="TraesJAG4A03G02177180.1"/>
    <property type="gene ID" value="TraesJAG4A03G02177180"/>
</dbReference>
<proteinExistence type="predicted"/>
<dbReference type="SMR" id="A0A3B6I2R8"/>
<keyword evidence="5" id="KW-0418">Kinase</keyword>
<evidence type="ECO:0000256" key="7">
    <source>
        <dbReference type="ARBA" id="ARBA00047899"/>
    </source>
</evidence>
<dbReference type="Gramene" id="TraesJUL4A03G02195830.1">
    <property type="protein sequence ID" value="TraesJUL4A03G02195830.1"/>
    <property type="gene ID" value="TraesJUL4A03G02195830"/>
</dbReference>
<dbReference type="STRING" id="4565.A0A3B6I2R8"/>
<dbReference type="OrthoDB" id="688481at2759"/>
<dbReference type="InterPro" id="IPR059179">
    <property type="entry name" value="MLKL-like_MCAfunc"/>
</dbReference>
<dbReference type="InterPro" id="IPR054000">
    <property type="entry name" value="MLKL_N"/>
</dbReference>
<dbReference type="Gramene" id="TraesNOR4A03G02198130.1">
    <property type="protein sequence ID" value="TraesNOR4A03G02198130.1"/>
    <property type="gene ID" value="TraesNOR4A03G02198130"/>
</dbReference>
<reference evidence="10" key="2">
    <citation type="submission" date="2018-10" db="UniProtKB">
        <authorList>
            <consortium name="EnsemblPlants"/>
        </authorList>
    </citation>
    <scope>IDENTIFICATION</scope>
</reference>
<evidence type="ECO:0000256" key="5">
    <source>
        <dbReference type="ARBA" id="ARBA00022777"/>
    </source>
</evidence>
<keyword evidence="6" id="KW-0067">ATP-binding</keyword>
<dbReference type="GO" id="GO:0004674">
    <property type="term" value="F:protein serine/threonine kinase activity"/>
    <property type="evidence" value="ECO:0007669"/>
    <property type="project" value="UniProtKB-KW"/>
</dbReference>
<dbReference type="Gramene" id="TraesCS4A02G403900.1">
    <property type="protein sequence ID" value="TraesCS4A02G403900.1"/>
    <property type="gene ID" value="TraesCS4A02G403900"/>
</dbReference>
<dbReference type="PANTHER" id="PTHR45707">
    <property type="entry name" value="C2 CALCIUM/LIPID-BINDING PLANT PHOSPHORIBOSYLTRANSFERASE FAMILY PROTEIN"/>
    <property type="match status" value="1"/>
</dbReference>
<dbReference type="Gramene" id="TraesCLE_scaffold_015515_01G000100.1">
    <property type="protein sequence ID" value="TraesCLE_scaffold_015515_01G000100.1"/>
    <property type="gene ID" value="TraesCLE_scaffold_015515_01G000100"/>
</dbReference>
<protein>
    <recommendedName>
        <fullName evidence="1">non-specific serine/threonine protein kinase</fullName>
        <ecNumber evidence="1">2.7.11.1</ecNumber>
    </recommendedName>
</protein>
<dbReference type="SMART" id="SM00220">
    <property type="entry name" value="S_TKc"/>
    <property type="match status" value="1"/>
</dbReference>
<evidence type="ECO:0000256" key="1">
    <source>
        <dbReference type="ARBA" id="ARBA00012513"/>
    </source>
</evidence>
<dbReference type="Gene3D" id="3.30.200.20">
    <property type="entry name" value="Phosphorylase Kinase, domain 1"/>
    <property type="match status" value="1"/>
</dbReference>
<evidence type="ECO:0000259" key="9">
    <source>
        <dbReference type="PROSITE" id="PS50011"/>
    </source>
</evidence>
<dbReference type="GO" id="GO:0007166">
    <property type="term" value="P:cell surface receptor signaling pathway"/>
    <property type="evidence" value="ECO:0007669"/>
    <property type="project" value="InterPro"/>
</dbReference>
<dbReference type="AlphaFoldDB" id="A0A3B6I2R8"/>
<sequence>MDLVASVTGVVNIALQIQELVETVHQNKDDCKKIATRVERLRAIVQCLHDTDVSSTKPMIDALNELEETFRRALKLVKACQAKNIVCLFLRAGNVSKQLREVKDEIMEHMHIANFSNGVQQTVMYTRAYITNPAAMPKKLLKVQSMKGEQEISVVGSHLVRQDTEIWVDEDATGVEDAHASYSTNDTRSEVRDEQEGLPAGSLEYNISRFKNFSLSELKASTKDLSNDHVIGRGGFVTVYKGVLTNGAEVAIKMFIAGRGQDDGLARYAEVFSVIGEHENVVRFLGYCHEMKIEFMRWEDKCVPAETHHMFVVEEYMANGSLSNIIHGSSWQLDWTSTFRIIRGIAQGVAHIHTKGTVHLDLKPDNILLDSNMNPKICDFGLSKILNQDDELGGEGVTRELVGTMGYFPPEYIADGIFSFKYDVYSFGIILVKTISMSGLLQDSTDWVQYAQEGLDDVEDLLAPSLHDEPELKEIKRCMKIGVQCAAKERIDRPTMGDVVDMLDGNKQLQRTPMRNKASSFKKKGKA</sequence>
<dbReference type="PANTHER" id="PTHR45707:SF69">
    <property type="entry name" value="CALCIUM-DEPENDENT LIPID-BINDING (CALB DOMAIN) PLANT PHOSPHORIBOSYLTRANSFERASE FAMILY PROTEIN"/>
    <property type="match status" value="1"/>
</dbReference>
<reference evidence="10" key="1">
    <citation type="submission" date="2018-08" db="EMBL/GenBank/DDBJ databases">
        <authorList>
            <person name="Rossello M."/>
        </authorList>
    </citation>
    <scope>NUCLEOTIDE SEQUENCE [LARGE SCALE GENOMIC DNA]</scope>
    <source>
        <strain evidence="10">cv. Chinese Spring</strain>
    </source>
</reference>
<comment type="catalytic activity">
    <reaction evidence="7">
        <text>L-threonyl-[protein] + ATP = O-phospho-L-threonyl-[protein] + ADP + H(+)</text>
        <dbReference type="Rhea" id="RHEA:46608"/>
        <dbReference type="Rhea" id="RHEA-COMP:11060"/>
        <dbReference type="Rhea" id="RHEA-COMP:11605"/>
        <dbReference type="ChEBI" id="CHEBI:15378"/>
        <dbReference type="ChEBI" id="CHEBI:30013"/>
        <dbReference type="ChEBI" id="CHEBI:30616"/>
        <dbReference type="ChEBI" id="CHEBI:61977"/>
        <dbReference type="ChEBI" id="CHEBI:456216"/>
        <dbReference type="EC" id="2.7.11.1"/>
    </reaction>
</comment>
<dbReference type="FunFam" id="1.10.510.10:FF:001023">
    <property type="entry name" value="Os07g0541700 protein"/>
    <property type="match status" value="1"/>
</dbReference>
<organism evidence="10">
    <name type="scientific">Triticum aestivum</name>
    <name type="common">Wheat</name>
    <dbReference type="NCBI Taxonomy" id="4565"/>
    <lineage>
        <taxon>Eukaryota</taxon>
        <taxon>Viridiplantae</taxon>
        <taxon>Streptophyta</taxon>
        <taxon>Embryophyta</taxon>
        <taxon>Tracheophyta</taxon>
        <taxon>Spermatophyta</taxon>
        <taxon>Magnoliopsida</taxon>
        <taxon>Liliopsida</taxon>
        <taxon>Poales</taxon>
        <taxon>Poaceae</taxon>
        <taxon>BOP clade</taxon>
        <taxon>Pooideae</taxon>
        <taxon>Triticodae</taxon>
        <taxon>Triticeae</taxon>
        <taxon>Triticinae</taxon>
        <taxon>Triticum</taxon>
    </lineage>
</organism>
<feature type="domain" description="Protein kinase" evidence="9">
    <location>
        <begin position="225"/>
        <end position="509"/>
    </location>
</feature>
<dbReference type="EnsemblPlants" id="TraesCS4A02G403900.1">
    <property type="protein sequence ID" value="TraesCS4A02G403900.1"/>
    <property type="gene ID" value="TraesCS4A02G403900"/>
</dbReference>
<dbReference type="SUPFAM" id="SSF56112">
    <property type="entry name" value="Protein kinase-like (PK-like)"/>
    <property type="match status" value="1"/>
</dbReference>
<accession>A0A3B6I2R8</accession>